<evidence type="ECO:0000256" key="1">
    <source>
        <dbReference type="SAM" id="MobiDB-lite"/>
    </source>
</evidence>
<feature type="region of interest" description="Disordered" evidence="1">
    <location>
        <begin position="193"/>
        <end position="273"/>
    </location>
</feature>
<feature type="region of interest" description="Disordered" evidence="1">
    <location>
        <begin position="327"/>
        <end position="361"/>
    </location>
</feature>
<comment type="caution">
    <text evidence="2">The sequence shown here is derived from an EMBL/GenBank/DDBJ whole genome shotgun (WGS) entry which is preliminary data.</text>
</comment>
<gene>
    <name evidence="2" type="ORF">CPB84DRAFT_221263</name>
</gene>
<reference evidence="2" key="1">
    <citation type="submission" date="2020-11" db="EMBL/GenBank/DDBJ databases">
        <authorList>
            <consortium name="DOE Joint Genome Institute"/>
            <person name="Ahrendt S."/>
            <person name="Riley R."/>
            <person name="Andreopoulos W."/>
            <person name="LaButti K."/>
            <person name="Pangilinan J."/>
            <person name="Ruiz-duenas F.J."/>
            <person name="Barrasa J.M."/>
            <person name="Sanchez-Garcia M."/>
            <person name="Camarero S."/>
            <person name="Miyauchi S."/>
            <person name="Serrano A."/>
            <person name="Linde D."/>
            <person name="Babiker R."/>
            <person name="Drula E."/>
            <person name="Ayuso-Fernandez I."/>
            <person name="Pacheco R."/>
            <person name="Padilla G."/>
            <person name="Ferreira P."/>
            <person name="Barriuso J."/>
            <person name="Kellner H."/>
            <person name="Castanera R."/>
            <person name="Alfaro M."/>
            <person name="Ramirez L."/>
            <person name="Pisabarro A.G."/>
            <person name="Kuo A."/>
            <person name="Tritt A."/>
            <person name="Lipzen A."/>
            <person name="He G."/>
            <person name="Yan M."/>
            <person name="Ng V."/>
            <person name="Cullen D."/>
            <person name="Martin F."/>
            <person name="Rosso M.-N."/>
            <person name="Henrissat B."/>
            <person name="Hibbett D."/>
            <person name="Martinez A.T."/>
            <person name="Grigoriev I.V."/>
        </authorList>
    </citation>
    <scope>NUCLEOTIDE SEQUENCE</scope>
    <source>
        <strain evidence="2">AH 44721</strain>
    </source>
</reference>
<feature type="compositionally biased region" description="Basic and acidic residues" evidence="1">
    <location>
        <begin position="247"/>
        <end position="259"/>
    </location>
</feature>
<proteinExistence type="predicted"/>
<feature type="compositionally biased region" description="Polar residues" evidence="1">
    <location>
        <begin position="193"/>
        <end position="225"/>
    </location>
</feature>
<protein>
    <submittedName>
        <fullName evidence="2">Uncharacterized protein</fullName>
    </submittedName>
</protein>
<dbReference type="AlphaFoldDB" id="A0A9P5TIP8"/>
<evidence type="ECO:0000313" key="2">
    <source>
        <dbReference type="EMBL" id="KAF8882339.1"/>
    </source>
</evidence>
<sequence>MDIVHDKNGWHLPREVQKTWKNFEQTTRRAANYLSRYLLNSSPQYQDLWTEPKKPGSYGYFTVHQSQAAAHIAIRQSIDGFVTFMSYLVFLVDLCRVDPSRRQPRPLDDIFNAAGIHVHPEWVKCIEPFLNPWIGRLGCIVDMASCAWVSLVPPMLESAIPLWLYWGQPPFNNVTPLWARSFVPKLSEHRNLPSFTSHSHHQLTNSSQSRSPFPPVQSNSGQQPGETMRAYFQRRKEDRAHKRKHETHAARTKRLERARKQASKPTPGKRGPTVFVWEKIDDSDIRIRKVMTRGAVEQDWGKIPNDEKFYDSFSNQWDCCSEWSFDPEEGEDTFKSDQPEPESEDEYEDTTNCSPSNAPLLSLPSGSNTQVAAGHSHIIINKHPISSLPLSLDVDMAVDESRSLAFMSGPLSKSAFRATSPTEDIAQFDDDSSLDLFAASRKDILAWIPLASTVQSIPDQDTFADYMYYRFGYKLDENPYTGLPTSHPHIINSYAANWSKACHSVGGQGLFGSENKQPAIADFLFALENAERHPLRDVPGKYWDLSPENSDALKYLDDTPFRIEVSQFGAFTMFLLRPRQHTAGLWYIALSPMLALECIRRGLGPSEIDAVEFLIEHGIPFRTLAPFSLPTHMSFRAPSSKQTIPPLLGHRGSTYVFDLADYASYEAARDALLVARPEGRRALCYRGIIARLARETLPDSVVFAGPSQDALDGNQGVFTGESGAMVDDILSEEILDLISGTYLVDTGKGDQTSTKSWYPRANSWDVGGLSVDFWTEECEKWFTKRRNLILSGEAQPLSGTEWRHALRMSRKSPILMTRMNNATLSYLHSPLAYSLTH</sequence>
<keyword evidence="3" id="KW-1185">Reference proteome</keyword>
<dbReference type="Proteomes" id="UP000724874">
    <property type="component" value="Unassembled WGS sequence"/>
</dbReference>
<feature type="compositionally biased region" description="Acidic residues" evidence="1">
    <location>
        <begin position="339"/>
        <end position="349"/>
    </location>
</feature>
<dbReference type="EMBL" id="JADNYJ010000124">
    <property type="protein sequence ID" value="KAF8882339.1"/>
    <property type="molecule type" value="Genomic_DNA"/>
</dbReference>
<evidence type="ECO:0000313" key="3">
    <source>
        <dbReference type="Proteomes" id="UP000724874"/>
    </source>
</evidence>
<organism evidence="2 3">
    <name type="scientific">Gymnopilus junonius</name>
    <name type="common">Spectacular rustgill mushroom</name>
    <name type="synonym">Gymnopilus spectabilis subsp. junonius</name>
    <dbReference type="NCBI Taxonomy" id="109634"/>
    <lineage>
        <taxon>Eukaryota</taxon>
        <taxon>Fungi</taxon>
        <taxon>Dikarya</taxon>
        <taxon>Basidiomycota</taxon>
        <taxon>Agaricomycotina</taxon>
        <taxon>Agaricomycetes</taxon>
        <taxon>Agaricomycetidae</taxon>
        <taxon>Agaricales</taxon>
        <taxon>Agaricineae</taxon>
        <taxon>Hymenogastraceae</taxon>
        <taxon>Gymnopilus</taxon>
    </lineage>
</organism>
<feature type="compositionally biased region" description="Low complexity" evidence="1">
    <location>
        <begin position="352"/>
        <end position="361"/>
    </location>
</feature>
<dbReference type="OrthoDB" id="3237250at2759"/>
<name>A0A9P5TIP8_GYMJU</name>
<accession>A0A9P5TIP8</accession>